<reference evidence="2 3" key="1">
    <citation type="journal article" date="2020" name="Nature">
        <title>Bacterial chemolithoautotrophy via manganese oxidation.</title>
        <authorList>
            <person name="Yu H."/>
            <person name="Leadbetter J.R."/>
        </authorList>
    </citation>
    <scope>NUCLEOTIDE SEQUENCE [LARGE SCALE GENOMIC DNA]</scope>
    <source>
        <strain evidence="2 3">Mn-1</strain>
    </source>
</reference>
<evidence type="ECO:0000313" key="2">
    <source>
        <dbReference type="EMBL" id="NKE71263.1"/>
    </source>
</evidence>
<feature type="region of interest" description="Disordered" evidence="1">
    <location>
        <begin position="1"/>
        <end position="20"/>
    </location>
</feature>
<gene>
    <name evidence="2" type="ORF">MNODULE_10995</name>
</gene>
<dbReference type="EMBL" id="VTOW01000002">
    <property type="protein sequence ID" value="NKE71263.1"/>
    <property type="molecule type" value="Genomic_DNA"/>
</dbReference>
<organism evidence="2 3">
    <name type="scientific">Candidatus Manganitrophus noduliformans</name>
    <dbReference type="NCBI Taxonomy" id="2606439"/>
    <lineage>
        <taxon>Bacteria</taxon>
        <taxon>Pseudomonadati</taxon>
        <taxon>Nitrospirota</taxon>
        <taxon>Nitrospiria</taxon>
        <taxon>Candidatus Troglogloeales</taxon>
        <taxon>Candidatus Manganitrophaceae</taxon>
        <taxon>Candidatus Manganitrophus</taxon>
    </lineage>
</organism>
<dbReference type="RefSeq" id="WP_168059741.1">
    <property type="nucleotide sequence ID" value="NZ_VTOW01000002.1"/>
</dbReference>
<dbReference type="Proteomes" id="UP000534783">
    <property type="component" value="Unassembled WGS sequence"/>
</dbReference>
<evidence type="ECO:0008006" key="4">
    <source>
        <dbReference type="Google" id="ProtNLM"/>
    </source>
</evidence>
<accession>A0A7X6DQ00</accession>
<dbReference type="AlphaFoldDB" id="A0A7X6DQ00"/>
<evidence type="ECO:0000256" key="1">
    <source>
        <dbReference type="SAM" id="MobiDB-lite"/>
    </source>
</evidence>
<evidence type="ECO:0000313" key="3">
    <source>
        <dbReference type="Proteomes" id="UP000534783"/>
    </source>
</evidence>
<sequence>MGKSKIPGKNDLPAKGKDPREQLFEVLKRVFSEIPSSDEPLSAEPCERARSIVTKASLGAATTSGILAIPPGPVGIATIIPDLFAIWKIQAKMVADIAGAYGKKDKLSPEQMLLCLFKHSAAQVVRDLAVRVGERVLIKRASLRVMQRTMKALVPRITQRVIGRSVSRWLPVVGVVGVAGYAYYDTAQVGKTAIDLFANEVVIESGR</sequence>
<protein>
    <recommendedName>
        <fullName evidence="4">EcsC family protein</fullName>
    </recommendedName>
</protein>
<keyword evidence="3" id="KW-1185">Reference proteome</keyword>
<proteinExistence type="predicted"/>
<comment type="caution">
    <text evidence="2">The sequence shown here is derived from an EMBL/GenBank/DDBJ whole genome shotgun (WGS) entry which is preliminary data.</text>
</comment>
<name>A0A7X6DQ00_9BACT</name>